<evidence type="ECO:0000313" key="3">
    <source>
        <dbReference type="Proteomes" id="UP001553161"/>
    </source>
</evidence>
<dbReference type="EMBL" id="JBFBVU010000047">
    <property type="protein sequence ID" value="MEV8468882.1"/>
    <property type="molecule type" value="Genomic_DNA"/>
</dbReference>
<keyword evidence="2" id="KW-0560">Oxidoreductase</keyword>
<dbReference type="PANTHER" id="PTHR30543:SF21">
    <property type="entry name" value="NAD(P)H-DEPENDENT FMN REDUCTASE LOT6"/>
    <property type="match status" value="1"/>
</dbReference>
<dbReference type="InterPro" id="IPR005025">
    <property type="entry name" value="FMN_Rdtase-like_dom"/>
</dbReference>
<proteinExistence type="predicted"/>
<dbReference type="RefSeq" id="WP_366194838.1">
    <property type="nucleotide sequence ID" value="NZ_JBFBVU010000047.1"/>
</dbReference>
<evidence type="ECO:0000259" key="1">
    <source>
        <dbReference type="Pfam" id="PF03358"/>
    </source>
</evidence>
<reference evidence="2 3" key="1">
    <citation type="submission" date="2024-07" db="EMBL/GenBank/DDBJ databases">
        <authorList>
            <person name="Kang M."/>
        </authorList>
    </citation>
    <scope>NUCLEOTIDE SEQUENCE [LARGE SCALE GENOMIC DNA]</scope>
    <source>
        <strain evidence="2 3">DFM31</strain>
    </source>
</reference>
<dbReference type="PANTHER" id="PTHR30543">
    <property type="entry name" value="CHROMATE REDUCTASE"/>
    <property type="match status" value="1"/>
</dbReference>
<evidence type="ECO:0000313" key="2">
    <source>
        <dbReference type="EMBL" id="MEV8468882.1"/>
    </source>
</evidence>
<dbReference type="Pfam" id="PF03358">
    <property type="entry name" value="FMN_red"/>
    <property type="match status" value="1"/>
</dbReference>
<accession>A0ABV3LBE9</accession>
<sequence length="184" mass="19390">MKFVGIAASTRDGSLNRHLFEHIVDRVSGRGHDVQDVNYGMVVDLPHYTAAREASPGIPSEIQALSADILKADGVILASPEYNFSIPGPLKNAIDWVSRIKPSVLIGKPVLLASASSSPVGGWRGLAALRIPLTCLGAQALPWEVTAGGVSSGTEIDERLATEAMSQRVDMAVTAFLDACGQKA</sequence>
<dbReference type="SUPFAM" id="SSF52218">
    <property type="entry name" value="Flavoproteins"/>
    <property type="match status" value="1"/>
</dbReference>
<dbReference type="Gene3D" id="3.40.50.360">
    <property type="match status" value="1"/>
</dbReference>
<organism evidence="2 3">
    <name type="scientific">Meridianimarinicoccus marinus</name>
    <dbReference type="NCBI Taxonomy" id="3231483"/>
    <lineage>
        <taxon>Bacteria</taxon>
        <taxon>Pseudomonadati</taxon>
        <taxon>Pseudomonadota</taxon>
        <taxon>Alphaproteobacteria</taxon>
        <taxon>Rhodobacterales</taxon>
        <taxon>Paracoccaceae</taxon>
        <taxon>Meridianimarinicoccus</taxon>
    </lineage>
</organism>
<dbReference type="InterPro" id="IPR029039">
    <property type="entry name" value="Flavoprotein-like_sf"/>
</dbReference>
<feature type="domain" description="NADPH-dependent FMN reductase-like" evidence="1">
    <location>
        <begin position="1"/>
        <end position="146"/>
    </location>
</feature>
<protein>
    <submittedName>
        <fullName evidence="2">NAD(P)H-dependent oxidoreductase</fullName>
        <ecNumber evidence="2">1.-.-.-</ecNumber>
    </submittedName>
</protein>
<dbReference type="Proteomes" id="UP001553161">
    <property type="component" value="Unassembled WGS sequence"/>
</dbReference>
<dbReference type="EC" id="1.-.-.-" evidence="2"/>
<gene>
    <name evidence="2" type="ORF">AB0T83_19205</name>
</gene>
<dbReference type="GO" id="GO:0016491">
    <property type="term" value="F:oxidoreductase activity"/>
    <property type="evidence" value="ECO:0007669"/>
    <property type="project" value="UniProtKB-KW"/>
</dbReference>
<keyword evidence="3" id="KW-1185">Reference proteome</keyword>
<name>A0ABV3LBE9_9RHOB</name>
<dbReference type="InterPro" id="IPR050712">
    <property type="entry name" value="NAD(P)H-dep_reductase"/>
</dbReference>
<comment type="caution">
    <text evidence="2">The sequence shown here is derived from an EMBL/GenBank/DDBJ whole genome shotgun (WGS) entry which is preliminary data.</text>
</comment>